<dbReference type="EMBL" id="BPLQ01011962">
    <property type="protein sequence ID" value="GIY61629.1"/>
    <property type="molecule type" value="Genomic_DNA"/>
</dbReference>
<gene>
    <name evidence="1" type="ORF">CDAR_588751</name>
</gene>
<evidence type="ECO:0000313" key="2">
    <source>
        <dbReference type="Proteomes" id="UP001054837"/>
    </source>
</evidence>
<protein>
    <submittedName>
        <fullName evidence="1">Uncharacterized protein</fullName>
    </submittedName>
</protein>
<comment type="caution">
    <text evidence="1">The sequence shown here is derived from an EMBL/GenBank/DDBJ whole genome shotgun (WGS) entry which is preliminary data.</text>
</comment>
<sequence length="65" mass="7595">MLIIGKQDFIGVFRLEIMKRFKAKVLYEELQSVDLVKKFPIIRYSAEAEYFAETAAKEMFKCGIV</sequence>
<keyword evidence="2" id="KW-1185">Reference proteome</keyword>
<organism evidence="1 2">
    <name type="scientific">Caerostris darwini</name>
    <dbReference type="NCBI Taxonomy" id="1538125"/>
    <lineage>
        <taxon>Eukaryota</taxon>
        <taxon>Metazoa</taxon>
        <taxon>Ecdysozoa</taxon>
        <taxon>Arthropoda</taxon>
        <taxon>Chelicerata</taxon>
        <taxon>Arachnida</taxon>
        <taxon>Araneae</taxon>
        <taxon>Araneomorphae</taxon>
        <taxon>Entelegynae</taxon>
        <taxon>Araneoidea</taxon>
        <taxon>Araneidae</taxon>
        <taxon>Caerostris</taxon>
    </lineage>
</organism>
<reference evidence="1 2" key="1">
    <citation type="submission" date="2021-06" db="EMBL/GenBank/DDBJ databases">
        <title>Caerostris darwini draft genome.</title>
        <authorList>
            <person name="Kono N."/>
            <person name="Arakawa K."/>
        </authorList>
    </citation>
    <scope>NUCLEOTIDE SEQUENCE [LARGE SCALE GENOMIC DNA]</scope>
</reference>
<dbReference type="Proteomes" id="UP001054837">
    <property type="component" value="Unassembled WGS sequence"/>
</dbReference>
<name>A0AAV4UV34_9ARAC</name>
<proteinExistence type="predicted"/>
<dbReference type="AlphaFoldDB" id="A0AAV4UV34"/>
<evidence type="ECO:0000313" key="1">
    <source>
        <dbReference type="EMBL" id="GIY61629.1"/>
    </source>
</evidence>
<accession>A0AAV4UV34</accession>